<proteinExistence type="inferred from homology"/>
<gene>
    <name evidence="7" type="ORF">SNAT2548_LOCUS25409</name>
</gene>
<keyword evidence="4" id="KW-0560">Oxidoreductase</keyword>
<dbReference type="EMBL" id="CAJNDS010002392">
    <property type="protein sequence ID" value="CAE7458639.1"/>
    <property type="molecule type" value="Genomic_DNA"/>
</dbReference>
<dbReference type="Gene3D" id="3.60.130.10">
    <property type="entry name" value="Clavaminate synthase-like"/>
    <property type="match status" value="1"/>
</dbReference>
<comment type="similarity">
    <text evidence="1">Belongs to the TfdA dioxygenase family.</text>
</comment>
<dbReference type="PANTHER" id="PTHR43779">
    <property type="entry name" value="DIOXYGENASE RV0097-RELATED"/>
    <property type="match status" value="1"/>
</dbReference>
<evidence type="ECO:0000256" key="3">
    <source>
        <dbReference type="ARBA" id="ARBA00022964"/>
    </source>
</evidence>
<reference evidence="7" key="1">
    <citation type="submission" date="2021-02" db="EMBL/GenBank/DDBJ databases">
        <authorList>
            <person name="Dougan E. K."/>
            <person name="Rhodes N."/>
            <person name="Thang M."/>
            <person name="Chan C."/>
        </authorList>
    </citation>
    <scope>NUCLEOTIDE SEQUENCE</scope>
</reference>
<dbReference type="SUPFAM" id="SSF51197">
    <property type="entry name" value="Clavaminate synthase-like"/>
    <property type="match status" value="1"/>
</dbReference>
<keyword evidence="5" id="KW-0408">Iron</keyword>
<evidence type="ECO:0000256" key="2">
    <source>
        <dbReference type="ARBA" id="ARBA00022723"/>
    </source>
</evidence>
<sequence length="220" mass="24153">LEVADLHPLGSSVLALDPRQLTPACVAELQELAARRGFVRFRRLENITVADLLRISQSFGGREVVSRHVAHAQSPDDGILRLSNQAARGVVGVGPQWHSDGSTEARVFSHLLFHAQQMPASGGETDFADLAAAYEALPPDLQERWSRLASVNAYSGAVHPLVHRHPITGRKAQACSFSTWARRGRWCPGRGMAQARSARLRPRLSPQWPPAPRFLRAAQL</sequence>
<evidence type="ECO:0000313" key="8">
    <source>
        <dbReference type="Proteomes" id="UP000604046"/>
    </source>
</evidence>
<feature type="non-terminal residue" evidence="7">
    <location>
        <position position="1"/>
    </location>
</feature>
<name>A0A812S1E7_9DINO</name>
<dbReference type="PANTHER" id="PTHR43779:SF3">
    <property type="entry name" value="(3R)-3-[(CARBOXYMETHYL)AMINO]FATTY ACID OXYGENASE_DECARBOXYLASE"/>
    <property type="match status" value="1"/>
</dbReference>
<evidence type="ECO:0000256" key="4">
    <source>
        <dbReference type="ARBA" id="ARBA00023002"/>
    </source>
</evidence>
<dbReference type="Pfam" id="PF02668">
    <property type="entry name" value="TauD"/>
    <property type="match status" value="1"/>
</dbReference>
<dbReference type="AlphaFoldDB" id="A0A812S1E7"/>
<accession>A0A812S1E7</accession>
<evidence type="ECO:0000256" key="1">
    <source>
        <dbReference type="ARBA" id="ARBA00005896"/>
    </source>
</evidence>
<protein>
    <recommendedName>
        <fullName evidence="6">TauD/TfdA-like domain-containing protein</fullName>
    </recommendedName>
</protein>
<dbReference type="InterPro" id="IPR003819">
    <property type="entry name" value="TauD/TfdA-like"/>
</dbReference>
<comment type="caution">
    <text evidence="7">The sequence shown here is derived from an EMBL/GenBank/DDBJ whole genome shotgun (WGS) entry which is preliminary data.</text>
</comment>
<dbReference type="OrthoDB" id="3475258at2759"/>
<keyword evidence="8" id="KW-1185">Reference proteome</keyword>
<organism evidence="7 8">
    <name type="scientific">Symbiodinium natans</name>
    <dbReference type="NCBI Taxonomy" id="878477"/>
    <lineage>
        <taxon>Eukaryota</taxon>
        <taxon>Sar</taxon>
        <taxon>Alveolata</taxon>
        <taxon>Dinophyceae</taxon>
        <taxon>Suessiales</taxon>
        <taxon>Symbiodiniaceae</taxon>
        <taxon>Symbiodinium</taxon>
    </lineage>
</organism>
<evidence type="ECO:0000313" key="7">
    <source>
        <dbReference type="EMBL" id="CAE7458639.1"/>
    </source>
</evidence>
<dbReference type="Proteomes" id="UP000604046">
    <property type="component" value="Unassembled WGS sequence"/>
</dbReference>
<evidence type="ECO:0000256" key="5">
    <source>
        <dbReference type="ARBA" id="ARBA00023004"/>
    </source>
</evidence>
<dbReference type="InterPro" id="IPR051178">
    <property type="entry name" value="TfdA_dioxygenase"/>
</dbReference>
<keyword evidence="2" id="KW-0479">Metal-binding</keyword>
<dbReference type="GO" id="GO:0046872">
    <property type="term" value="F:metal ion binding"/>
    <property type="evidence" value="ECO:0007669"/>
    <property type="project" value="UniProtKB-KW"/>
</dbReference>
<keyword evidence="3" id="KW-0223">Dioxygenase</keyword>
<feature type="domain" description="TauD/TfdA-like" evidence="6">
    <location>
        <begin position="4"/>
        <end position="170"/>
    </location>
</feature>
<dbReference type="InterPro" id="IPR042098">
    <property type="entry name" value="TauD-like_sf"/>
</dbReference>
<evidence type="ECO:0000259" key="6">
    <source>
        <dbReference type="Pfam" id="PF02668"/>
    </source>
</evidence>
<dbReference type="GO" id="GO:0051213">
    <property type="term" value="F:dioxygenase activity"/>
    <property type="evidence" value="ECO:0007669"/>
    <property type="project" value="UniProtKB-KW"/>
</dbReference>